<evidence type="ECO:0000256" key="2">
    <source>
        <dbReference type="ARBA" id="ARBA00006472"/>
    </source>
</evidence>
<evidence type="ECO:0000256" key="5">
    <source>
        <dbReference type="ARBA" id="ARBA00023239"/>
    </source>
</evidence>
<dbReference type="PANTHER" id="PTHR12599:SF0">
    <property type="entry name" value="PTERIN-4-ALPHA-CARBINOLAMINE DEHYDRATASE"/>
    <property type="match status" value="1"/>
</dbReference>
<gene>
    <name evidence="6" type="ORF">ET471_00400</name>
</gene>
<keyword evidence="5" id="KW-0456">Lyase</keyword>
<dbReference type="GO" id="GO:0008124">
    <property type="term" value="F:4-alpha-hydroxytetrahydrobiopterin dehydratase activity"/>
    <property type="evidence" value="ECO:0007669"/>
    <property type="project" value="UniProtKB-EC"/>
</dbReference>
<keyword evidence="7" id="KW-1185">Reference proteome</keyword>
<dbReference type="InterPro" id="IPR001533">
    <property type="entry name" value="Pterin_deHydtase"/>
</dbReference>
<dbReference type="Gene3D" id="3.30.1360.20">
    <property type="entry name" value="Transcriptional coactivator/pterin dehydratase"/>
    <property type="match status" value="1"/>
</dbReference>
<dbReference type="EMBL" id="CP035493">
    <property type="protein sequence ID" value="QAY68694.1"/>
    <property type="molecule type" value="Genomic_DNA"/>
</dbReference>
<evidence type="ECO:0000256" key="1">
    <source>
        <dbReference type="ARBA" id="ARBA00001554"/>
    </source>
</evidence>
<dbReference type="EC" id="4.2.1.96" evidence="3"/>
<evidence type="ECO:0000256" key="3">
    <source>
        <dbReference type="ARBA" id="ARBA00013252"/>
    </source>
</evidence>
<comment type="catalytic activity">
    <reaction evidence="1">
        <text>(4aS,6R)-4a-hydroxy-L-erythro-5,6,7,8-tetrahydrobiopterin = (6R)-L-erythro-6,7-dihydrobiopterin + H2O</text>
        <dbReference type="Rhea" id="RHEA:11920"/>
        <dbReference type="ChEBI" id="CHEBI:15377"/>
        <dbReference type="ChEBI" id="CHEBI:15642"/>
        <dbReference type="ChEBI" id="CHEBI:43120"/>
        <dbReference type="EC" id="4.2.1.96"/>
    </reaction>
</comment>
<dbReference type="Proteomes" id="UP000292118">
    <property type="component" value="Chromosome"/>
</dbReference>
<dbReference type="RefSeq" id="WP_129186097.1">
    <property type="nucleotide sequence ID" value="NZ_CP035493.1"/>
</dbReference>
<organism evidence="6 7">
    <name type="scientific">Xylanimonas protaetiae</name>
    <dbReference type="NCBI Taxonomy" id="2509457"/>
    <lineage>
        <taxon>Bacteria</taxon>
        <taxon>Bacillati</taxon>
        <taxon>Actinomycetota</taxon>
        <taxon>Actinomycetes</taxon>
        <taxon>Micrococcales</taxon>
        <taxon>Promicromonosporaceae</taxon>
        <taxon>Xylanimonas</taxon>
    </lineage>
</organism>
<dbReference type="PANTHER" id="PTHR12599">
    <property type="entry name" value="PTERIN-4-ALPHA-CARBINOLAMINE DEHYDRATASE"/>
    <property type="match status" value="1"/>
</dbReference>
<evidence type="ECO:0000256" key="4">
    <source>
        <dbReference type="ARBA" id="ARBA00021735"/>
    </source>
</evidence>
<dbReference type="AlphaFoldDB" id="A0A4P6EZX8"/>
<dbReference type="KEGG" id="xya:ET471_00400"/>
<name>A0A4P6EZX8_9MICO</name>
<protein>
    <recommendedName>
        <fullName evidence="4">Putative pterin-4-alpha-carbinolamine dehydratase</fullName>
        <ecNumber evidence="3">4.2.1.96</ecNumber>
    </recommendedName>
</protein>
<sequence>MSDDAITAEDFHAAVGTGPWVPEAAATAVFHTGTFDVGARLVARIAALADAANHHPDVDLRYGTVTVRLTSHDVGGLSRRDAALAKEITAAALALGVEAP</sequence>
<evidence type="ECO:0000313" key="7">
    <source>
        <dbReference type="Proteomes" id="UP000292118"/>
    </source>
</evidence>
<dbReference type="OrthoDB" id="15077at2"/>
<dbReference type="SUPFAM" id="SSF55248">
    <property type="entry name" value="PCD-like"/>
    <property type="match status" value="1"/>
</dbReference>
<proteinExistence type="inferred from homology"/>
<dbReference type="InterPro" id="IPR036428">
    <property type="entry name" value="PCD_sf"/>
</dbReference>
<dbReference type="Pfam" id="PF01329">
    <property type="entry name" value="Pterin_4a"/>
    <property type="match status" value="1"/>
</dbReference>
<dbReference type="GO" id="GO:0006729">
    <property type="term" value="P:tetrahydrobiopterin biosynthetic process"/>
    <property type="evidence" value="ECO:0007669"/>
    <property type="project" value="InterPro"/>
</dbReference>
<comment type="similarity">
    <text evidence="2">Belongs to the pterin-4-alpha-carbinolamine dehydratase family.</text>
</comment>
<evidence type="ECO:0000313" key="6">
    <source>
        <dbReference type="EMBL" id="QAY68694.1"/>
    </source>
</evidence>
<reference evidence="6 7" key="1">
    <citation type="submission" date="2019-01" db="EMBL/GenBank/DDBJ databases">
        <title>Genome sequencing of strain FW10M-9.</title>
        <authorList>
            <person name="Heo J."/>
            <person name="Kim S.-J."/>
            <person name="Kim J.-S."/>
            <person name="Hong S.-B."/>
            <person name="Kwon S.-W."/>
        </authorList>
    </citation>
    <scope>NUCLEOTIDE SEQUENCE [LARGE SCALE GENOMIC DNA]</scope>
    <source>
        <strain evidence="6 7">FW10M-9</strain>
    </source>
</reference>
<accession>A0A4P6EZX8</accession>